<dbReference type="Pfam" id="PF00153">
    <property type="entry name" value="Mito_carr"/>
    <property type="match status" value="3"/>
</dbReference>
<keyword evidence="8 9" id="KW-0472">Membrane</keyword>
<keyword evidence="7" id="KW-0496">Mitochondrion</keyword>
<dbReference type="PANTHER" id="PTHR45758:SF3">
    <property type="entry name" value="MITOCHONDRIAL SUBSTRATE CARRIER FAMILY PROTEIN E"/>
    <property type="match status" value="1"/>
</dbReference>
<dbReference type="InterPro" id="IPR023395">
    <property type="entry name" value="MCP_dom_sf"/>
</dbReference>
<feature type="repeat" description="Solcar" evidence="9">
    <location>
        <begin position="181"/>
        <end position="273"/>
    </location>
</feature>
<dbReference type="PANTHER" id="PTHR45758">
    <property type="entry name" value="MITOFERRIN-1-RELATED"/>
    <property type="match status" value="1"/>
</dbReference>
<reference evidence="12 13" key="1">
    <citation type="submission" date="2024-04" db="EMBL/GenBank/DDBJ databases">
        <title>Symmetric and asymmetric DNA N6-adenine methylation regulates different biological responses in Mucorales.</title>
        <authorList>
            <consortium name="Lawrence Berkeley National Laboratory"/>
            <person name="Lax C."/>
            <person name="Mondo S.J."/>
            <person name="Osorio-Concepcion M."/>
            <person name="Muszewska A."/>
            <person name="Corrochano-Luque M."/>
            <person name="Gutierrez G."/>
            <person name="Riley R."/>
            <person name="Lipzen A."/>
            <person name="Guo J."/>
            <person name="Hundley H."/>
            <person name="Amirebrahimi M."/>
            <person name="Ng V."/>
            <person name="Lorenzo-Gutierrez D."/>
            <person name="Binder U."/>
            <person name="Yang J."/>
            <person name="Song Y."/>
            <person name="Canovas D."/>
            <person name="Navarro E."/>
            <person name="Freitag M."/>
            <person name="Gabaldon T."/>
            <person name="Grigoriev I.V."/>
            <person name="Corrochano L.M."/>
            <person name="Nicolas F.E."/>
            <person name="Garre V."/>
        </authorList>
    </citation>
    <scope>NUCLEOTIDE SEQUENCE [LARGE SCALE GENOMIC DNA]</scope>
    <source>
        <strain evidence="12 13">L51</strain>
    </source>
</reference>
<evidence type="ECO:0000256" key="4">
    <source>
        <dbReference type="ARBA" id="ARBA00022692"/>
    </source>
</evidence>
<gene>
    <name evidence="12" type="ORF">J3Q64DRAFT_1640502</name>
</gene>
<accession>A0ABR3AYZ9</accession>
<comment type="subcellular location">
    <subcellularLocation>
        <location evidence="1">Mitochondrion membrane</location>
        <topology evidence="1">Multi-pass membrane protein</topology>
    </subcellularLocation>
</comment>
<evidence type="ECO:0000313" key="12">
    <source>
        <dbReference type="EMBL" id="KAL0085639.1"/>
    </source>
</evidence>
<dbReference type="PRINTS" id="PR00926">
    <property type="entry name" value="MITOCARRIER"/>
</dbReference>
<dbReference type="PROSITE" id="PS50920">
    <property type="entry name" value="SOLCAR"/>
    <property type="match status" value="3"/>
</dbReference>
<feature type="repeat" description="Solcar" evidence="9">
    <location>
        <begin position="2"/>
        <end position="82"/>
    </location>
</feature>
<dbReference type="InterPro" id="IPR002067">
    <property type="entry name" value="MCP"/>
</dbReference>
<keyword evidence="3 10" id="KW-0813">Transport</keyword>
<feature type="transmembrane region" description="Helical" evidence="11">
    <location>
        <begin position="249"/>
        <end position="267"/>
    </location>
</feature>
<feature type="transmembrane region" description="Helical" evidence="11">
    <location>
        <begin position="54"/>
        <end position="79"/>
    </location>
</feature>
<name>A0ABR3AYZ9_PHYBL</name>
<dbReference type="EMBL" id="JBCLYO010000010">
    <property type="protein sequence ID" value="KAL0085639.1"/>
    <property type="molecule type" value="Genomic_DNA"/>
</dbReference>
<evidence type="ECO:0000256" key="10">
    <source>
        <dbReference type="RuleBase" id="RU000488"/>
    </source>
</evidence>
<feature type="repeat" description="Solcar" evidence="9">
    <location>
        <begin position="94"/>
        <end position="177"/>
    </location>
</feature>
<dbReference type="Gene3D" id="1.50.40.10">
    <property type="entry name" value="Mitochondrial carrier domain"/>
    <property type="match status" value="1"/>
</dbReference>
<evidence type="ECO:0000256" key="5">
    <source>
        <dbReference type="ARBA" id="ARBA00022737"/>
    </source>
</evidence>
<evidence type="ECO:0000256" key="11">
    <source>
        <dbReference type="SAM" id="Phobius"/>
    </source>
</evidence>
<proteinExistence type="inferred from homology"/>
<comment type="similarity">
    <text evidence="2 10">Belongs to the mitochondrial carrier (TC 2.A.29) family.</text>
</comment>
<feature type="transmembrane region" description="Helical" evidence="11">
    <location>
        <begin position="152"/>
        <end position="171"/>
    </location>
</feature>
<keyword evidence="6 11" id="KW-1133">Transmembrane helix</keyword>
<keyword evidence="4 9" id="KW-0812">Transmembrane</keyword>
<evidence type="ECO:0000313" key="13">
    <source>
        <dbReference type="Proteomes" id="UP001448207"/>
    </source>
</evidence>
<evidence type="ECO:0000256" key="7">
    <source>
        <dbReference type="ARBA" id="ARBA00023128"/>
    </source>
</evidence>
<evidence type="ECO:0000256" key="6">
    <source>
        <dbReference type="ARBA" id="ARBA00022989"/>
    </source>
</evidence>
<dbReference type="Proteomes" id="UP001448207">
    <property type="component" value="Unassembled WGS sequence"/>
</dbReference>
<evidence type="ECO:0000256" key="2">
    <source>
        <dbReference type="ARBA" id="ARBA00006375"/>
    </source>
</evidence>
<dbReference type="InterPro" id="IPR018108">
    <property type="entry name" value="MCP_transmembrane"/>
</dbReference>
<evidence type="ECO:0000256" key="1">
    <source>
        <dbReference type="ARBA" id="ARBA00004225"/>
    </source>
</evidence>
<sequence length="280" mass="31249">MSIDGYYLFASSVAALIARTVTYPIDTIKTRLQTILNQASRSIYLITHSSLASLYHGLFVTLLLSVPALSIYLSCYAAAKTWLDINGPEWISQGGIINPLVSGCFAEVVSGVFFTPMEVLKSCLQNDTSSSSTFELVFYIWKTKGLRGFYRGYWMSLLVFVPHTMTYFVVYEKLKAVAGEESFVIYMICSTFAGTVATVVSTPLDIIKTRWQVSAGAESNQEPGPHGPLAIAYQMWHKEGKWRAFTRGLFARIATMIPMTTISMTVFETLMDWHTRSIGQ</sequence>
<keyword evidence="5" id="KW-0677">Repeat</keyword>
<evidence type="ECO:0000256" key="3">
    <source>
        <dbReference type="ARBA" id="ARBA00022448"/>
    </source>
</evidence>
<comment type="caution">
    <text evidence="12">The sequence shown here is derived from an EMBL/GenBank/DDBJ whole genome shotgun (WGS) entry which is preliminary data.</text>
</comment>
<organism evidence="12 13">
    <name type="scientific">Phycomyces blakesleeanus</name>
    <dbReference type="NCBI Taxonomy" id="4837"/>
    <lineage>
        <taxon>Eukaryota</taxon>
        <taxon>Fungi</taxon>
        <taxon>Fungi incertae sedis</taxon>
        <taxon>Mucoromycota</taxon>
        <taxon>Mucoromycotina</taxon>
        <taxon>Mucoromycetes</taxon>
        <taxon>Mucorales</taxon>
        <taxon>Phycomycetaceae</taxon>
        <taxon>Phycomyces</taxon>
    </lineage>
</organism>
<dbReference type="SUPFAM" id="SSF103506">
    <property type="entry name" value="Mitochondrial carrier"/>
    <property type="match status" value="1"/>
</dbReference>
<protein>
    <submittedName>
        <fullName evidence="12">Mitochondrial carrier domain-containing protein</fullName>
    </submittedName>
</protein>
<keyword evidence="13" id="KW-1185">Reference proteome</keyword>
<evidence type="ECO:0000256" key="8">
    <source>
        <dbReference type="ARBA" id="ARBA00023136"/>
    </source>
</evidence>
<feature type="transmembrane region" description="Helical" evidence="11">
    <location>
        <begin position="183"/>
        <end position="204"/>
    </location>
</feature>
<evidence type="ECO:0000256" key="9">
    <source>
        <dbReference type="PROSITE-ProRule" id="PRU00282"/>
    </source>
</evidence>